<evidence type="ECO:0000313" key="4">
    <source>
        <dbReference type="EMBL" id="ADE19966.1"/>
    </source>
</evidence>
<dbReference type="EMBL" id="CP001991">
    <property type="protein sequence ID" value="ADE19966.1"/>
    <property type="molecule type" value="Genomic_DNA"/>
</dbReference>
<evidence type="ECO:0000256" key="1">
    <source>
        <dbReference type="SAM" id="Coils"/>
    </source>
</evidence>
<dbReference type="KEGG" id="mcd:MCRO_0416"/>
<dbReference type="AlphaFoldDB" id="D5E5K5"/>
<feature type="transmembrane region" description="Helical" evidence="3">
    <location>
        <begin position="460"/>
        <end position="481"/>
    </location>
</feature>
<sequence length="487" mass="56605">MKRLQCTYAPQKNKKYPWFLKHPKVKGNLAAFKTRAEAMDWYLHEGIECICWFHNEEGIWGGQIVSEKDETAGMEHEVIVDNFDGSIGYVETCLEFHINPRNWLRDETKAKNRVAKIEEDYKRYFMEETIKYFPAEDDYERPKRKSKKEVELDKAKEDIELLIIELRNAKNKDSLTDEKIKELEEQIQELEEAEKTRVIPTEFEAVFTHISELDLKNQIISLDLYISKLEYITQHLIGNQCCKSDALLIKKNFDNVFNYFTILQESVKSKKEITQIKALLENFKIQTNNFSNSVTPNSELQDSVNNAIYYDDEFSEKEERVAHATSFVLLDDKQVAFIPLIEYEYPLVIYKIGQSPKYALVNATLANKEPKAENVGETMQNQNEQRNTKTTTTTTTTTLAVNQKPEPVQNTPVVAPMVQPVPTMVPTPAIYTQEHTRVIDRYNMYPNEQKPKKPDTVQYIILWSLLALFTIILIILILELAGAIQMF</sequence>
<dbReference type="OrthoDB" id="394221at2"/>
<keyword evidence="3" id="KW-0472">Membrane</keyword>
<reference evidence="5" key="1">
    <citation type="submission" date="2010-03" db="EMBL/GenBank/DDBJ databases">
        <title>The complete genome of Mycoplasma crocodyli MP145.</title>
        <authorList>
            <person name="Glass J.I."/>
            <person name="Durkin A.S."/>
            <person name="Hostetler J."/>
            <person name="Jackson J."/>
            <person name="Johnson J."/>
            <person name="May M.A."/>
            <person name="Paralanov V."/>
            <person name="Radune D."/>
            <person name="Szczypinski B."/>
            <person name="Brown D.R."/>
        </authorList>
    </citation>
    <scope>NUCLEOTIDE SEQUENCE [LARGE SCALE GENOMIC DNA]</scope>
    <source>
        <strain evidence="5">ATCC 51981 / MP145</strain>
    </source>
</reference>
<dbReference type="HOGENOM" id="CLU_559987_0_0_14"/>
<feature type="coiled-coil region" evidence="1">
    <location>
        <begin position="145"/>
        <end position="196"/>
    </location>
</feature>
<evidence type="ECO:0000256" key="2">
    <source>
        <dbReference type="SAM" id="MobiDB-lite"/>
    </source>
</evidence>
<reference evidence="4 5" key="3">
    <citation type="journal article" date="2011" name="J. Bacteriol.">
        <title>Genome sequences of Mycoplasma alligatoris A21JP2T and Mycoplasma crocodyli MP145T.</title>
        <authorList>
            <person name="Brown D.R."/>
            <person name="Farmerie W.G."/>
            <person name="May M."/>
            <person name="Benders G.A."/>
            <person name="Durkin A.S."/>
            <person name="Hlavinka K."/>
            <person name="Hostetler J."/>
            <person name="Jackson J."/>
            <person name="Johnson J."/>
            <person name="Miller R.H."/>
            <person name="Paralanov V."/>
            <person name="Radune D."/>
            <person name="Szczypinski B."/>
            <person name="Glass J.I."/>
        </authorList>
    </citation>
    <scope>NUCLEOTIDE SEQUENCE [LARGE SCALE GENOMIC DNA]</scope>
    <source>
        <strain evidence="5">ATCC 51981 / MP145</strain>
    </source>
</reference>
<gene>
    <name evidence="4" type="ordered locus">MCRO_0416</name>
</gene>
<name>D5E5K5_MYCCM</name>
<feature type="region of interest" description="Disordered" evidence="2">
    <location>
        <begin position="371"/>
        <end position="392"/>
    </location>
</feature>
<feature type="unsure residue" description="D or N" evidence="4">
    <location>
        <position position="177"/>
    </location>
</feature>
<dbReference type="RefSeq" id="WP_013054742.1">
    <property type="nucleotide sequence ID" value="NC_014014.1"/>
</dbReference>
<dbReference type="eggNOG" id="ENOG5032EGF">
    <property type="taxonomic scope" value="Bacteria"/>
</dbReference>
<proteinExistence type="predicted"/>
<dbReference type="NCBIfam" id="NF045932">
    <property type="entry name" value="MAG3090_fam_N"/>
    <property type="match status" value="1"/>
</dbReference>
<evidence type="ECO:0000256" key="3">
    <source>
        <dbReference type="SAM" id="Phobius"/>
    </source>
</evidence>
<dbReference type="Proteomes" id="UP000001845">
    <property type="component" value="Chromosome"/>
</dbReference>
<keyword evidence="5" id="KW-1185">Reference proteome</keyword>
<dbReference type="STRING" id="512564.MCRO_0416"/>
<evidence type="ECO:0000313" key="5">
    <source>
        <dbReference type="Proteomes" id="UP000001845"/>
    </source>
</evidence>
<protein>
    <submittedName>
        <fullName evidence="4">Uncharacterized protein</fullName>
    </submittedName>
</protein>
<reference key="2">
    <citation type="submission" date="2010-03" db="EMBL/GenBank/DDBJ databases">
        <authorList>
            <person name="Ma Z."/>
            <person name="Wang X."/>
            <person name="Liu H."/>
        </authorList>
    </citation>
    <scope>NUCLEOTIDE SEQUENCE</scope>
    <source>
        <strain>MP145</strain>
    </source>
</reference>
<keyword evidence="3" id="KW-1133">Transmembrane helix</keyword>
<keyword evidence="1" id="KW-0175">Coiled coil</keyword>
<organism evidence="4 5">
    <name type="scientific">Mycoplasma crocodyli (strain ATCC 51981 / MP145)</name>
    <dbReference type="NCBI Taxonomy" id="512564"/>
    <lineage>
        <taxon>Bacteria</taxon>
        <taxon>Bacillati</taxon>
        <taxon>Mycoplasmatota</taxon>
        <taxon>Mollicutes</taxon>
        <taxon>Mycoplasmataceae</taxon>
        <taxon>Mycoplasma</taxon>
    </lineage>
</organism>
<accession>D5E5K5</accession>
<keyword evidence="3" id="KW-0812">Transmembrane</keyword>